<evidence type="ECO:0000256" key="3">
    <source>
        <dbReference type="PROSITE-ProRule" id="PRU00169"/>
    </source>
</evidence>
<evidence type="ECO:0000256" key="2">
    <source>
        <dbReference type="ARBA" id="ARBA00024867"/>
    </source>
</evidence>
<dbReference type="OrthoDB" id="113975at2"/>
<dbReference type="Pfam" id="PF00072">
    <property type="entry name" value="Response_reg"/>
    <property type="match status" value="1"/>
</dbReference>
<dbReference type="PROSITE" id="PS50930">
    <property type="entry name" value="HTH_LYTTR"/>
    <property type="match status" value="1"/>
</dbReference>
<dbReference type="Gene3D" id="2.40.50.1020">
    <property type="entry name" value="LytTr DNA-binding domain"/>
    <property type="match status" value="1"/>
</dbReference>
<accession>A0A1M4ZUM1</accession>
<dbReference type="InterPro" id="IPR046947">
    <property type="entry name" value="LytR-like"/>
</dbReference>
<comment type="function">
    <text evidence="2">May play the central regulatory role in sporulation. It may be an element of the effector pathway responsible for the activation of sporulation genes in response to nutritional stress. Spo0A may act in concert with spo0H (a sigma factor) to control the expression of some genes that are critical to the sporulation process.</text>
</comment>
<reference evidence="6 7" key="1">
    <citation type="submission" date="2016-11" db="EMBL/GenBank/DDBJ databases">
        <authorList>
            <person name="Jaros S."/>
            <person name="Januszkiewicz K."/>
            <person name="Wedrychowicz H."/>
        </authorList>
    </citation>
    <scope>NUCLEOTIDE SEQUENCE [LARGE SCALE GENOMIC DNA]</scope>
    <source>
        <strain evidence="6 7">DSM 14828</strain>
    </source>
</reference>
<sequence length="249" mass="28316">MKRTKILVVERDLRTSLEIQRNIIDFGWMLAAAVESTEEALEFLNADRADLVLMDMEIPGSINTARLINESHHIPVVFLSGTWDEKTIINAAISTNAYGCVAKPVNDLDLKMSIALAIGKHRAESMPKQDESPKDPALEKLKKIAIWAGDEINLLEPDKMSFIEIRKGMLHFSADGEEYMQRGALNIWEKKLGHMGFYRCHKSFLINVSKIEKIIYNGCNSFSVKLKERSEPIPVSREKINELKKMMQI</sequence>
<evidence type="ECO:0000256" key="1">
    <source>
        <dbReference type="ARBA" id="ARBA00018672"/>
    </source>
</evidence>
<organism evidence="6 7">
    <name type="scientific">Alkalibacter saccharofermentans DSM 14828</name>
    <dbReference type="NCBI Taxonomy" id="1120975"/>
    <lineage>
        <taxon>Bacteria</taxon>
        <taxon>Bacillati</taxon>
        <taxon>Bacillota</taxon>
        <taxon>Clostridia</taxon>
        <taxon>Eubacteriales</taxon>
        <taxon>Eubacteriaceae</taxon>
        <taxon>Alkalibacter</taxon>
    </lineage>
</organism>
<dbReference type="PROSITE" id="PS50110">
    <property type="entry name" value="RESPONSE_REGULATORY"/>
    <property type="match status" value="1"/>
</dbReference>
<dbReference type="RefSeq" id="WP_073271987.1">
    <property type="nucleotide sequence ID" value="NZ_FQTU01000020.1"/>
</dbReference>
<gene>
    <name evidence="6" type="ORF">SAMN02746064_02148</name>
</gene>
<dbReference type="GO" id="GO:0000156">
    <property type="term" value="F:phosphorelay response regulator activity"/>
    <property type="evidence" value="ECO:0007669"/>
    <property type="project" value="InterPro"/>
</dbReference>
<feature type="modified residue" description="4-aspartylphosphate" evidence="3">
    <location>
        <position position="55"/>
    </location>
</feature>
<evidence type="ECO:0000259" key="4">
    <source>
        <dbReference type="PROSITE" id="PS50110"/>
    </source>
</evidence>
<dbReference type="Proteomes" id="UP000184251">
    <property type="component" value="Unassembled WGS sequence"/>
</dbReference>
<dbReference type="Pfam" id="PF04397">
    <property type="entry name" value="LytTR"/>
    <property type="match status" value="1"/>
</dbReference>
<dbReference type="GO" id="GO:0003677">
    <property type="term" value="F:DNA binding"/>
    <property type="evidence" value="ECO:0007669"/>
    <property type="project" value="InterPro"/>
</dbReference>
<evidence type="ECO:0000313" key="6">
    <source>
        <dbReference type="EMBL" id="SHF21790.1"/>
    </source>
</evidence>
<proteinExistence type="predicted"/>
<dbReference type="SMART" id="SM00448">
    <property type="entry name" value="REC"/>
    <property type="match status" value="1"/>
</dbReference>
<dbReference type="AlphaFoldDB" id="A0A1M4ZUM1"/>
<dbReference type="PANTHER" id="PTHR37299:SF1">
    <property type="entry name" value="STAGE 0 SPORULATION PROTEIN A HOMOLOG"/>
    <property type="match status" value="1"/>
</dbReference>
<evidence type="ECO:0000313" key="7">
    <source>
        <dbReference type="Proteomes" id="UP000184251"/>
    </source>
</evidence>
<dbReference type="InterPro" id="IPR011006">
    <property type="entry name" value="CheY-like_superfamily"/>
</dbReference>
<dbReference type="SMART" id="SM00850">
    <property type="entry name" value="LytTR"/>
    <property type="match status" value="1"/>
</dbReference>
<dbReference type="InterPro" id="IPR001789">
    <property type="entry name" value="Sig_transdc_resp-reg_receiver"/>
</dbReference>
<dbReference type="SUPFAM" id="SSF52172">
    <property type="entry name" value="CheY-like"/>
    <property type="match status" value="1"/>
</dbReference>
<dbReference type="PANTHER" id="PTHR37299">
    <property type="entry name" value="TRANSCRIPTIONAL REGULATOR-RELATED"/>
    <property type="match status" value="1"/>
</dbReference>
<protein>
    <recommendedName>
        <fullName evidence="1">Stage 0 sporulation protein A homolog</fullName>
    </recommendedName>
</protein>
<dbReference type="EMBL" id="FQTU01000020">
    <property type="protein sequence ID" value="SHF21790.1"/>
    <property type="molecule type" value="Genomic_DNA"/>
</dbReference>
<feature type="domain" description="Response regulatory" evidence="4">
    <location>
        <begin position="5"/>
        <end position="118"/>
    </location>
</feature>
<keyword evidence="7" id="KW-1185">Reference proteome</keyword>
<dbReference type="STRING" id="1120975.SAMN02746064_02148"/>
<name>A0A1M4ZUM1_9FIRM</name>
<keyword evidence="3" id="KW-0597">Phosphoprotein</keyword>
<dbReference type="Gene3D" id="3.40.50.2300">
    <property type="match status" value="1"/>
</dbReference>
<evidence type="ECO:0000259" key="5">
    <source>
        <dbReference type="PROSITE" id="PS50930"/>
    </source>
</evidence>
<feature type="domain" description="HTH LytTR-type" evidence="5">
    <location>
        <begin position="176"/>
        <end position="249"/>
    </location>
</feature>
<dbReference type="InterPro" id="IPR007492">
    <property type="entry name" value="LytTR_DNA-bd_dom"/>
</dbReference>